<evidence type="ECO:0000313" key="3">
    <source>
        <dbReference type="Proteomes" id="UP000199412"/>
    </source>
</evidence>
<dbReference type="AlphaFoldDB" id="A0A1G7DGS0"/>
<protein>
    <recommendedName>
        <fullName evidence="4">Lipoprotein-attachment site-containing protein</fullName>
    </recommendedName>
</protein>
<keyword evidence="3" id="KW-1185">Reference proteome</keyword>
<dbReference type="Proteomes" id="UP000199412">
    <property type="component" value="Unassembled WGS sequence"/>
</dbReference>
<evidence type="ECO:0000313" key="2">
    <source>
        <dbReference type="EMBL" id="SDE50629.1"/>
    </source>
</evidence>
<accession>A0A1G7DGS0</accession>
<gene>
    <name evidence="2" type="ORF">SAMN05421720_107180</name>
</gene>
<name>A0A1G7DGS0_9PROT</name>
<evidence type="ECO:0000256" key="1">
    <source>
        <dbReference type="SAM" id="MobiDB-lite"/>
    </source>
</evidence>
<dbReference type="RefSeq" id="WP_092786201.1">
    <property type="nucleotide sequence ID" value="NZ_FNAP01000007.1"/>
</dbReference>
<evidence type="ECO:0008006" key="4">
    <source>
        <dbReference type="Google" id="ProtNLM"/>
    </source>
</evidence>
<sequence length="67" mass="6958">MTLSRVVLLGILATTGLAVGLSGCGRKAANLAPEDSTYPRVYPAPADPENAPRAPTLSDETADDEFL</sequence>
<organism evidence="2 3">
    <name type="scientific">Rhodospira trueperi</name>
    <dbReference type="NCBI Taxonomy" id="69960"/>
    <lineage>
        <taxon>Bacteria</taxon>
        <taxon>Pseudomonadati</taxon>
        <taxon>Pseudomonadota</taxon>
        <taxon>Alphaproteobacteria</taxon>
        <taxon>Rhodospirillales</taxon>
        <taxon>Rhodospirillaceae</taxon>
        <taxon>Rhodospira</taxon>
    </lineage>
</organism>
<proteinExistence type="predicted"/>
<feature type="region of interest" description="Disordered" evidence="1">
    <location>
        <begin position="35"/>
        <end position="67"/>
    </location>
</feature>
<dbReference type="PROSITE" id="PS51257">
    <property type="entry name" value="PROKAR_LIPOPROTEIN"/>
    <property type="match status" value="1"/>
</dbReference>
<reference evidence="2 3" key="1">
    <citation type="submission" date="2016-10" db="EMBL/GenBank/DDBJ databases">
        <authorList>
            <person name="de Groot N.N."/>
        </authorList>
    </citation>
    <scope>NUCLEOTIDE SEQUENCE [LARGE SCALE GENOMIC DNA]</scope>
    <source>
        <strain evidence="2 3">ATCC 700224</strain>
    </source>
</reference>
<dbReference type="STRING" id="69960.SAMN05421720_107180"/>
<dbReference type="OrthoDB" id="9995484at2"/>
<dbReference type="EMBL" id="FNAP01000007">
    <property type="protein sequence ID" value="SDE50629.1"/>
    <property type="molecule type" value="Genomic_DNA"/>
</dbReference>